<evidence type="ECO:0000256" key="3">
    <source>
        <dbReference type="ARBA" id="ARBA00022475"/>
    </source>
</evidence>
<evidence type="ECO:0000259" key="8">
    <source>
        <dbReference type="Pfam" id="PF00924"/>
    </source>
</evidence>
<gene>
    <name evidence="11" type="ORF">HKN21_17855</name>
</gene>
<dbReference type="Pfam" id="PF05552">
    <property type="entry name" value="MS_channel_1st_1"/>
    <property type="match status" value="1"/>
</dbReference>
<feature type="transmembrane region" description="Helical" evidence="7">
    <location>
        <begin position="67"/>
        <end position="86"/>
    </location>
</feature>
<dbReference type="Proteomes" id="UP000547674">
    <property type="component" value="Unassembled WGS sequence"/>
</dbReference>
<dbReference type="InterPro" id="IPR049142">
    <property type="entry name" value="MS_channel_1st"/>
</dbReference>
<dbReference type="Gene3D" id="1.10.287.1260">
    <property type="match status" value="1"/>
</dbReference>
<evidence type="ECO:0000256" key="5">
    <source>
        <dbReference type="ARBA" id="ARBA00022989"/>
    </source>
</evidence>
<dbReference type="PANTHER" id="PTHR30221">
    <property type="entry name" value="SMALL-CONDUCTANCE MECHANOSENSITIVE CHANNEL"/>
    <property type="match status" value="1"/>
</dbReference>
<evidence type="ECO:0000313" key="12">
    <source>
        <dbReference type="Proteomes" id="UP000547674"/>
    </source>
</evidence>
<dbReference type="EMBL" id="JABDJR010000711">
    <property type="protein sequence ID" value="NNF08632.1"/>
    <property type="molecule type" value="Genomic_DNA"/>
</dbReference>
<dbReference type="Pfam" id="PF21082">
    <property type="entry name" value="MS_channel_3rd"/>
    <property type="match status" value="1"/>
</dbReference>
<evidence type="ECO:0000259" key="10">
    <source>
        <dbReference type="Pfam" id="PF21088"/>
    </source>
</evidence>
<accession>A0A7Y2H4B1</accession>
<evidence type="ECO:0000256" key="6">
    <source>
        <dbReference type="ARBA" id="ARBA00023136"/>
    </source>
</evidence>
<dbReference type="InterPro" id="IPR049278">
    <property type="entry name" value="MS_channel_C"/>
</dbReference>
<comment type="subcellular location">
    <subcellularLocation>
        <location evidence="1">Cell membrane</location>
        <topology evidence="1">Multi-pass membrane protein</topology>
    </subcellularLocation>
</comment>
<keyword evidence="3" id="KW-1003">Cell membrane</keyword>
<dbReference type="Pfam" id="PF21088">
    <property type="entry name" value="MS_channel_1st"/>
    <property type="match status" value="1"/>
</dbReference>
<organism evidence="11 12">
    <name type="scientific">Eiseniibacteriota bacterium</name>
    <dbReference type="NCBI Taxonomy" id="2212470"/>
    <lineage>
        <taxon>Bacteria</taxon>
        <taxon>Candidatus Eiseniibacteriota</taxon>
    </lineage>
</organism>
<name>A0A7Y2H4B1_UNCEI</name>
<dbReference type="GO" id="GO:0005886">
    <property type="term" value="C:plasma membrane"/>
    <property type="evidence" value="ECO:0007669"/>
    <property type="project" value="UniProtKB-SubCell"/>
</dbReference>
<dbReference type="InterPro" id="IPR008910">
    <property type="entry name" value="MSC_TM_helix"/>
</dbReference>
<feature type="transmembrane region" description="Helical" evidence="7">
    <location>
        <begin position="92"/>
        <end position="121"/>
    </location>
</feature>
<dbReference type="GO" id="GO:0008381">
    <property type="term" value="F:mechanosensitive monoatomic ion channel activity"/>
    <property type="evidence" value="ECO:0007669"/>
    <property type="project" value="InterPro"/>
</dbReference>
<dbReference type="InterPro" id="IPR045275">
    <property type="entry name" value="MscS_archaea/bacteria_type"/>
</dbReference>
<dbReference type="PANTHER" id="PTHR30221:SF1">
    <property type="entry name" value="SMALL-CONDUCTANCE MECHANOSENSITIVE CHANNEL"/>
    <property type="match status" value="1"/>
</dbReference>
<proteinExistence type="inferred from homology"/>
<dbReference type="InterPro" id="IPR006685">
    <property type="entry name" value="MscS_channel_2nd"/>
</dbReference>
<comment type="similarity">
    <text evidence="2">Belongs to the MscS (TC 1.A.23) family.</text>
</comment>
<evidence type="ECO:0000256" key="1">
    <source>
        <dbReference type="ARBA" id="ARBA00004651"/>
    </source>
</evidence>
<dbReference type="SUPFAM" id="SSF50182">
    <property type="entry name" value="Sm-like ribonucleoproteins"/>
    <property type="match status" value="1"/>
</dbReference>
<dbReference type="InterPro" id="IPR010920">
    <property type="entry name" value="LSM_dom_sf"/>
</dbReference>
<evidence type="ECO:0000256" key="2">
    <source>
        <dbReference type="ARBA" id="ARBA00008017"/>
    </source>
</evidence>
<evidence type="ECO:0000256" key="4">
    <source>
        <dbReference type="ARBA" id="ARBA00022692"/>
    </source>
</evidence>
<dbReference type="SUPFAM" id="SSF82861">
    <property type="entry name" value="Mechanosensitive channel protein MscS (YggB), transmembrane region"/>
    <property type="match status" value="1"/>
</dbReference>
<feature type="domain" description="Mechanosensitive ion channel MscS" evidence="8">
    <location>
        <begin position="110"/>
        <end position="175"/>
    </location>
</feature>
<keyword evidence="4 7" id="KW-0812">Transmembrane</keyword>
<keyword evidence="6 7" id="KW-0472">Membrane</keyword>
<evidence type="ECO:0000313" key="11">
    <source>
        <dbReference type="EMBL" id="NNF08632.1"/>
    </source>
</evidence>
<feature type="transmembrane region" description="Helical" evidence="7">
    <location>
        <begin position="20"/>
        <end position="42"/>
    </location>
</feature>
<dbReference type="SUPFAM" id="SSF82689">
    <property type="entry name" value="Mechanosensitive channel protein MscS (YggB), C-terminal domain"/>
    <property type="match status" value="1"/>
</dbReference>
<dbReference type="InterPro" id="IPR011066">
    <property type="entry name" value="MscS_channel_C_sf"/>
</dbReference>
<dbReference type="InterPro" id="IPR023408">
    <property type="entry name" value="MscS_beta-dom_sf"/>
</dbReference>
<comment type="caution">
    <text evidence="11">The sequence shown here is derived from an EMBL/GenBank/DDBJ whole genome shotgun (WGS) entry which is preliminary data.</text>
</comment>
<keyword evidence="5 7" id="KW-1133">Transmembrane helix</keyword>
<dbReference type="AlphaFoldDB" id="A0A7Y2H4B1"/>
<dbReference type="Pfam" id="PF00924">
    <property type="entry name" value="MS_channel_2nd"/>
    <property type="match status" value="1"/>
</dbReference>
<protein>
    <submittedName>
        <fullName evidence="11">Mechanosensitive ion channel family protein</fullName>
    </submittedName>
</protein>
<dbReference type="InterPro" id="IPR011014">
    <property type="entry name" value="MscS_channel_TM-2"/>
</dbReference>
<feature type="domain" description="Mechanosensitive ion channel MscS C-terminal" evidence="9">
    <location>
        <begin position="181"/>
        <end position="264"/>
    </location>
</feature>
<sequence length="296" mass="32881">MLEDLQQKLNIEQLVTQFVGFLPNLVVAILMFIGFWVIYRVTHRSLEHVMRRAGFDNVLIQLLVNKLYKFAVLTFGLVMAASQVGINVGAALAGIGVMGIALGFAAQEFLANIIAGFVIFWDKPFVVGDYIDTNDERGVVKNITLRSTRIKTNQNNYVVIPNKKIIDDPVINFSKHGSTRVDIPVGIAYKEDIGKARSVLLEAVGGLDMILKDPEPTVVVKDLGGSSVDLLVRVWIDHAEKERPTYFAVAEQSKVSLDEAGIEIPFPHLQLFVDNVEDRVWKGLKEIPQLAKPNSN</sequence>
<feature type="domain" description="Mechanosensitive ion channel transmembrane helices 2/3" evidence="10">
    <location>
        <begin position="67"/>
        <end position="107"/>
    </location>
</feature>
<reference evidence="11 12" key="1">
    <citation type="submission" date="2020-03" db="EMBL/GenBank/DDBJ databases">
        <title>Metabolic flexibility allows generalist bacteria to become dominant in a frequently disturbed ecosystem.</title>
        <authorList>
            <person name="Chen Y.-J."/>
            <person name="Leung P.M."/>
            <person name="Bay S.K."/>
            <person name="Hugenholtz P."/>
            <person name="Kessler A.J."/>
            <person name="Shelley G."/>
            <person name="Waite D.W."/>
            <person name="Cook P.L."/>
            <person name="Greening C."/>
        </authorList>
    </citation>
    <scope>NUCLEOTIDE SEQUENCE [LARGE SCALE GENOMIC DNA]</scope>
    <source>
        <strain evidence="11">SS_bin_28</strain>
    </source>
</reference>
<dbReference type="Gene3D" id="3.30.70.100">
    <property type="match status" value="1"/>
</dbReference>
<dbReference type="Gene3D" id="2.30.30.60">
    <property type="match status" value="1"/>
</dbReference>
<evidence type="ECO:0000256" key="7">
    <source>
        <dbReference type="SAM" id="Phobius"/>
    </source>
</evidence>
<evidence type="ECO:0000259" key="9">
    <source>
        <dbReference type="Pfam" id="PF21082"/>
    </source>
</evidence>